<dbReference type="PANTHER" id="PTHR19278:SF9">
    <property type="entry name" value="URIDINE 5'-MONOPHOSPHATE SYNTHASE"/>
    <property type="match status" value="1"/>
</dbReference>
<comment type="subunit">
    <text evidence="6">Homodimer.</text>
</comment>
<feature type="binding site" evidence="6">
    <location>
        <position position="96"/>
    </location>
    <ligand>
        <name>5-phospho-alpha-D-ribose 1-diphosphate</name>
        <dbReference type="ChEBI" id="CHEBI:58017"/>
        <note>ligand shared between dimeric partners</note>
    </ligand>
</feature>
<dbReference type="PANTHER" id="PTHR19278">
    <property type="entry name" value="OROTATE PHOSPHORIBOSYLTRANSFERASE"/>
    <property type="match status" value="1"/>
</dbReference>
<keyword evidence="5 6" id="KW-0665">Pyrimidine biosynthesis</keyword>
<comment type="cofactor">
    <cofactor evidence="6">
        <name>Mg(2+)</name>
        <dbReference type="ChEBI" id="CHEBI:18420"/>
    </cofactor>
</comment>
<dbReference type="InterPro" id="IPR023031">
    <property type="entry name" value="OPRT"/>
</dbReference>
<keyword evidence="3 6" id="KW-0328">Glycosyltransferase</keyword>
<evidence type="ECO:0000256" key="4">
    <source>
        <dbReference type="ARBA" id="ARBA00022679"/>
    </source>
</evidence>
<dbReference type="GO" id="GO:0044205">
    <property type="term" value="P:'de novo' UMP biosynthetic process"/>
    <property type="evidence" value="ECO:0007669"/>
    <property type="project" value="UniProtKB-UniRule"/>
</dbReference>
<accession>A0A1G6AZM3</accession>
<comment type="caution">
    <text evidence="6">Lacks conserved residue(s) required for the propagation of feature annotation.</text>
</comment>
<evidence type="ECO:0000256" key="5">
    <source>
        <dbReference type="ARBA" id="ARBA00022975"/>
    </source>
</evidence>
<protein>
    <recommendedName>
        <fullName evidence="2 6">Orotate phosphoribosyltransferase</fullName>
        <shortName evidence="6">OPRT</shortName>
        <shortName evidence="6">OPRTase</shortName>
        <ecNumber evidence="2 6">2.4.2.10</ecNumber>
    </recommendedName>
</protein>
<name>A0A1G6AZM3_9BACT</name>
<dbReference type="EC" id="2.4.2.10" evidence="2 6"/>
<gene>
    <name evidence="6" type="primary">pyrE</name>
    <name evidence="7" type="ORF">SAMN05660653_00680</name>
</gene>
<organism evidence="7 8">
    <name type="scientific">Desulfonatronum thiosulfatophilum</name>
    <dbReference type="NCBI Taxonomy" id="617002"/>
    <lineage>
        <taxon>Bacteria</taxon>
        <taxon>Pseudomonadati</taxon>
        <taxon>Thermodesulfobacteriota</taxon>
        <taxon>Desulfovibrionia</taxon>
        <taxon>Desulfovibrionales</taxon>
        <taxon>Desulfonatronaceae</taxon>
        <taxon>Desulfonatronum</taxon>
    </lineage>
</organism>
<feature type="binding site" evidence="6">
    <location>
        <position position="102"/>
    </location>
    <ligand>
        <name>5-phospho-alpha-D-ribose 1-diphosphate</name>
        <dbReference type="ChEBI" id="CHEBI:58017"/>
        <note>ligand shared between dimeric partners</note>
    </ligand>
</feature>
<dbReference type="STRING" id="617002.SAMN05660653_00680"/>
<feature type="binding site" evidence="6">
    <location>
        <position position="100"/>
    </location>
    <ligand>
        <name>5-phospho-alpha-D-ribose 1-diphosphate</name>
        <dbReference type="ChEBI" id="CHEBI:58017"/>
        <note>ligand shared between dimeric partners</note>
    </ligand>
</feature>
<dbReference type="AlphaFoldDB" id="A0A1G6AZM3"/>
<evidence type="ECO:0000256" key="6">
    <source>
        <dbReference type="HAMAP-Rule" id="MF_01208"/>
    </source>
</evidence>
<dbReference type="InterPro" id="IPR000836">
    <property type="entry name" value="PRTase_dom"/>
</dbReference>
<evidence type="ECO:0000313" key="7">
    <source>
        <dbReference type="EMBL" id="SDB13795.1"/>
    </source>
</evidence>
<dbReference type="CDD" id="cd06223">
    <property type="entry name" value="PRTases_typeI"/>
    <property type="match status" value="1"/>
</dbReference>
<feature type="binding site" evidence="6">
    <location>
        <position position="156"/>
    </location>
    <ligand>
        <name>orotate</name>
        <dbReference type="ChEBI" id="CHEBI:30839"/>
    </ligand>
</feature>
<dbReference type="Proteomes" id="UP000198771">
    <property type="component" value="Unassembled WGS sequence"/>
</dbReference>
<comment type="catalytic activity">
    <reaction evidence="6">
        <text>orotidine 5'-phosphate + diphosphate = orotate + 5-phospho-alpha-D-ribose 1-diphosphate</text>
        <dbReference type="Rhea" id="RHEA:10380"/>
        <dbReference type="ChEBI" id="CHEBI:30839"/>
        <dbReference type="ChEBI" id="CHEBI:33019"/>
        <dbReference type="ChEBI" id="CHEBI:57538"/>
        <dbReference type="ChEBI" id="CHEBI:58017"/>
        <dbReference type="EC" id="2.4.2.10"/>
    </reaction>
</comment>
<dbReference type="NCBIfam" id="TIGR00336">
    <property type="entry name" value="pyrE"/>
    <property type="match status" value="1"/>
</dbReference>
<keyword evidence="6" id="KW-0460">Magnesium</keyword>
<feature type="binding site" description="in other chain" evidence="6">
    <location>
        <position position="97"/>
    </location>
    <ligand>
        <name>5-phospho-alpha-D-ribose 1-diphosphate</name>
        <dbReference type="ChEBI" id="CHEBI:58017"/>
        <note>ligand shared between dimeric partners</note>
    </ligand>
</feature>
<comment type="pathway">
    <text evidence="1 6">Pyrimidine metabolism; UMP biosynthesis via de novo pathway; UMP from orotate: step 1/2.</text>
</comment>
<evidence type="ECO:0000256" key="1">
    <source>
        <dbReference type="ARBA" id="ARBA00004889"/>
    </source>
</evidence>
<keyword evidence="4 6" id="KW-0808">Transferase</keyword>
<keyword evidence="8" id="KW-1185">Reference proteome</keyword>
<evidence type="ECO:0000256" key="3">
    <source>
        <dbReference type="ARBA" id="ARBA00022676"/>
    </source>
</evidence>
<dbReference type="Gene3D" id="3.40.50.2020">
    <property type="match status" value="1"/>
</dbReference>
<dbReference type="UniPathway" id="UPA00070">
    <property type="reaction ID" value="UER00119"/>
</dbReference>
<dbReference type="EMBL" id="FMXO01000003">
    <property type="protein sequence ID" value="SDB13795.1"/>
    <property type="molecule type" value="Genomic_DNA"/>
</dbReference>
<comment type="function">
    <text evidence="6">Catalyzes the transfer of a ribosyl phosphate group from 5-phosphoribose 1-diphosphate to orotate, leading to the formation of orotidine monophosphate (OMP).</text>
</comment>
<dbReference type="SUPFAM" id="SSF53271">
    <property type="entry name" value="PRTase-like"/>
    <property type="match status" value="1"/>
</dbReference>
<feature type="binding site" evidence="6">
    <location>
        <position position="128"/>
    </location>
    <ligand>
        <name>orotate</name>
        <dbReference type="ChEBI" id="CHEBI:30839"/>
    </ligand>
</feature>
<dbReference type="GO" id="GO:0000287">
    <property type="term" value="F:magnesium ion binding"/>
    <property type="evidence" value="ECO:0007669"/>
    <property type="project" value="UniProtKB-UniRule"/>
</dbReference>
<dbReference type="HAMAP" id="MF_01208">
    <property type="entry name" value="PyrE"/>
    <property type="match status" value="1"/>
</dbReference>
<comment type="similarity">
    <text evidence="6">Belongs to the purine/pyrimidine phosphoribosyltransferase family. PyrE subfamily.</text>
</comment>
<evidence type="ECO:0000313" key="8">
    <source>
        <dbReference type="Proteomes" id="UP000198771"/>
    </source>
</evidence>
<dbReference type="OrthoDB" id="9785917at2"/>
<dbReference type="RefSeq" id="WP_092117247.1">
    <property type="nucleotide sequence ID" value="NZ_FMXO01000003.1"/>
</dbReference>
<feature type="binding site" description="in other chain" evidence="6">
    <location>
        <begin position="124"/>
        <end position="132"/>
    </location>
    <ligand>
        <name>5-phospho-alpha-D-ribose 1-diphosphate</name>
        <dbReference type="ChEBI" id="CHEBI:58017"/>
        <note>ligand shared between dimeric partners</note>
    </ligand>
</feature>
<proteinExistence type="inferred from homology"/>
<dbReference type="InterPro" id="IPR029057">
    <property type="entry name" value="PRTase-like"/>
</dbReference>
<dbReference type="GO" id="GO:0004588">
    <property type="term" value="F:orotate phosphoribosyltransferase activity"/>
    <property type="evidence" value="ECO:0007669"/>
    <property type="project" value="UniProtKB-UniRule"/>
</dbReference>
<sequence>MNDWRKKLAALLLAKSYLEKDVVLTSGKRSNYYFDCKQTALHPEGAFLIGSLFVEMLRNEQIHGVAGMTLGADPLVTATSLMGRMQGFTWPAMIVRKESKGHGTNSYLEGVANFQPGDRVAVLEDVATTGGSALRACQRLADAGYKVVRVCCILDREEGAADALSAADLPFNALFTRSQLFHEADS</sequence>
<reference evidence="7 8" key="1">
    <citation type="submission" date="2016-10" db="EMBL/GenBank/DDBJ databases">
        <authorList>
            <person name="de Groot N.N."/>
        </authorList>
    </citation>
    <scope>NUCLEOTIDE SEQUENCE [LARGE SCALE GENOMIC DNA]</scope>
    <source>
        <strain evidence="7 8">ASO4-2</strain>
    </source>
</reference>
<evidence type="ECO:0000256" key="2">
    <source>
        <dbReference type="ARBA" id="ARBA00011971"/>
    </source>
</evidence>
<dbReference type="InterPro" id="IPR004467">
    <property type="entry name" value="Or_phspho_trans_dom"/>
</dbReference>
<dbReference type="GO" id="GO:0019856">
    <property type="term" value="P:pyrimidine nucleobase biosynthetic process"/>
    <property type="evidence" value="ECO:0007669"/>
    <property type="project" value="TreeGrafter"/>
</dbReference>